<evidence type="ECO:0000313" key="3">
    <source>
        <dbReference type="Proteomes" id="UP001219525"/>
    </source>
</evidence>
<accession>A0AAD7E614</accession>
<evidence type="ECO:0000313" key="2">
    <source>
        <dbReference type="EMBL" id="KAJ7229941.1"/>
    </source>
</evidence>
<organism evidence="2 3">
    <name type="scientific">Mycena pura</name>
    <dbReference type="NCBI Taxonomy" id="153505"/>
    <lineage>
        <taxon>Eukaryota</taxon>
        <taxon>Fungi</taxon>
        <taxon>Dikarya</taxon>
        <taxon>Basidiomycota</taxon>
        <taxon>Agaricomycotina</taxon>
        <taxon>Agaricomycetes</taxon>
        <taxon>Agaricomycetidae</taxon>
        <taxon>Agaricales</taxon>
        <taxon>Marasmiineae</taxon>
        <taxon>Mycenaceae</taxon>
        <taxon>Mycena</taxon>
    </lineage>
</organism>
<proteinExistence type="predicted"/>
<sequence>MVISHGGQVTDDPSFTCPLCNARTSLRCSRGQRAGEYFIRCEDPAHPPYWWWFGKGVKPRPACAVHVSPGPSARISLSPSAGPSARISPGPSARVSPALPSQAPCAYPHCCLLKVSGDCSNSMCATHCRTMGGCQRRGHEQMSSLPMLHSAFLQFLNTHYHSTSIPARNACLADELARRERERTAHLPVIPSPSPTPPPSWPLVDDTEDEGLWANWSPPTLKPRPTLSMAPRKHAASPDVVIVQSYARRKRAPSPEVVVNTLKRLRAPSSEVVIKKHPGLLPTVHDTPKPKRARLRINIPTTSFRTARVMQERFRVAKFFLPAADSTVLGAASASFRAHEDHTKRTPQQGSLDHDLDSGAFNYRWETWKEFEAWRIDEETTKCIELRRW</sequence>
<gene>
    <name evidence="2" type="ORF">GGX14DRAFT_383901</name>
</gene>
<dbReference type="EMBL" id="JARJCW010000001">
    <property type="protein sequence ID" value="KAJ7229941.1"/>
    <property type="molecule type" value="Genomic_DNA"/>
</dbReference>
<dbReference type="Proteomes" id="UP001219525">
    <property type="component" value="Unassembled WGS sequence"/>
</dbReference>
<feature type="region of interest" description="Disordered" evidence="1">
    <location>
        <begin position="74"/>
        <end position="93"/>
    </location>
</feature>
<comment type="caution">
    <text evidence="2">The sequence shown here is derived from an EMBL/GenBank/DDBJ whole genome shotgun (WGS) entry which is preliminary data.</text>
</comment>
<evidence type="ECO:0000256" key="1">
    <source>
        <dbReference type="SAM" id="MobiDB-lite"/>
    </source>
</evidence>
<keyword evidence="3" id="KW-1185">Reference proteome</keyword>
<dbReference type="AlphaFoldDB" id="A0AAD7E614"/>
<protein>
    <submittedName>
        <fullName evidence="2">Uncharacterized protein</fullName>
    </submittedName>
</protein>
<reference evidence="2" key="1">
    <citation type="submission" date="2023-03" db="EMBL/GenBank/DDBJ databases">
        <title>Massive genome expansion in bonnet fungi (Mycena s.s.) driven by repeated elements and novel gene families across ecological guilds.</title>
        <authorList>
            <consortium name="Lawrence Berkeley National Laboratory"/>
            <person name="Harder C.B."/>
            <person name="Miyauchi S."/>
            <person name="Viragh M."/>
            <person name="Kuo A."/>
            <person name="Thoen E."/>
            <person name="Andreopoulos B."/>
            <person name="Lu D."/>
            <person name="Skrede I."/>
            <person name="Drula E."/>
            <person name="Henrissat B."/>
            <person name="Morin E."/>
            <person name="Kohler A."/>
            <person name="Barry K."/>
            <person name="LaButti K."/>
            <person name="Morin E."/>
            <person name="Salamov A."/>
            <person name="Lipzen A."/>
            <person name="Mereny Z."/>
            <person name="Hegedus B."/>
            <person name="Baldrian P."/>
            <person name="Stursova M."/>
            <person name="Weitz H."/>
            <person name="Taylor A."/>
            <person name="Grigoriev I.V."/>
            <person name="Nagy L.G."/>
            <person name="Martin F."/>
            <person name="Kauserud H."/>
        </authorList>
    </citation>
    <scope>NUCLEOTIDE SEQUENCE</scope>
    <source>
        <strain evidence="2">9144</strain>
    </source>
</reference>
<name>A0AAD7E614_9AGAR</name>